<dbReference type="STRING" id="91928.A0A0D1Y8B5"/>
<feature type="chain" id="PRO_5002251748" description="Protein rds1" evidence="2">
    <location>
        <begin position="19"/>
        <end position="458"/>
    </location>
</feature>
<evidence type="ECO:0000313" key="4">
    <source>
        <dbReference type="Proteomes" id="UP000053328"/>
    </source>
</evidence>
<dbReference type="PANTHER" id="PTHR38705:SF1">
    <property type="entry name" value="PROTEIN RDS1"/>
    <property type="match status" value="1"/>
</dbReference>
<feature type="region of interest" description="Disordered" evidence="1">
    <location>
        <begin position="276"/>
        <end position="333"/>
    </location>
</feature>
<feature type="compositionally biased region" description="Low complexity" evidence="1">
    <location>
        <begin position="276"/>
        <end position="303"/>
    </location>
</feature>
<reference evidence="3 4" key="1">
    <citation type="submission" date="2015-01" db="EMBL/GenBank/DDBJ databases">
        <title>The Genome Sequence of Exophiala spinifera CBS89968.</title>
        <authorList>
            <consortium name="The Broad Institute Genomics Platform"/>
            <person name="Cuomo C."/>
            <person name="de Hoog S."/>
            <person name="Gorbushina A."/>
            <person name="Stielow B."/>
            <person name="Teixiera M."/>
            <person name="Abouelleil A."/>
            <person name="Chapman S.B."/>
            <person name="Priest M."/>
            <person name="Young S.K."/>
            <person name="Wortman J."/>
            <person name="Nusbaum C."/>
            <person name="Birren B."/>
        </authorList>
    </citation>
    <scope>NUCLEOTIDE SEQUENCE [LARGE SCALE GENOMIC DNA]</scope>
    <source>
        <strain evidence="3 4">CBS 89968</strain>
    </source>
</reference>
<dbReference type="PANTHER" id="PTHR38705">
    <property type="entry name" value="PROTEIN RDS1"/>
    <property type="match status" value="1"/>
</dbReference>
<feature type="compositionally biased region" description="Low complexity" evidence="1">
    <location>
        <begin position="316"/>
        <end position="333"/>
    </location>
</feature>
<organism evidence="3 4">
    <name type="scientific">Exophiala spinifera</name>
    <dbReference type="NCBI Taxonomy" id="91928"/>
    <lineage>
        <taxon>Eukaryota</taxon>
        <taxon>Fungi</taxon>
        <taxon>Dikarya</taxon>
        <taxon>Ascomycota</taxon>
        <taxon>Pezizomycotina</taxon>
        <taxon>Eurotiomycetes</taxon>
        <taxon>Chaetothyriomycetidae</taxon>
        <taxon>Chaetothyriales</taxon>
        <taxon>Herpotrichiellaceae</taxon>
        <taxon>Exophiala</taxon>
    </lineage>
</organism>
<name>A0A0D1Y8B5_9EURO</name>
<dbReference type="VEuPathDB" id="FungiDB:PV08_10531"/>
<gene>
    <name evidence="3" type="ORF">PV08_10531</name>
</gene>
<sequence length="458" mass="47195">MKFSTITALASLAGLTLAAPIEQRDPSRGNGSGKSKFSQSDITILQFALTLEHLENTFYQEAFNTFKLQDFINAGFSEEFFVNLQFIAFDEATHVQILQAAISSAGVIPVLPCSYHFPVTDVASFVTLSAVLESIGTSAYLGAAGFVGSKDILTIAASIMATEGLHTALQRSSLGAIGAPDPFFTPLDPNSVFTLAAQFITACPPSNPPLPFTAFPSLTIDAQQCFDEVGSFGASQVEAAVSATETTTADYATRTWADSTDTTVADIAAISTTDTASATETAAASSSSTTTTTTESAAAETTAPPAMKLRVRQEEANASTTDSAALSSTTTTSSDGAVASATEVSVASVSSGASCSVISSGSILKLSPDFKSSRHDFSRVTEIFVTFVEGLNVISVAVGINSGVIGGGGFGVPIPSGIGGQVFVFITVVDISGRTLKDSDVLFGPGIVEGQLPSFFAR</sequence>
<evidence type="ECO:0000313" key="3">
    <source>
        <dbReference type="EMBL" id="KIW11231.1"/>
    </source>
</evidence>
<dbReference type="GeneID" id="27337614"/>
<dbReference type="InterPro" id="IPR009078">
    <property type="entry name" value="Ferritin-like_SF"/>
</dbReference>
<keyword evidence="2" id="KW-0732">Signal</keyword>
<accession>A0A0D1Y8B5</accession>
<dbReference type="AlphaFoldDB" id="A0A0D1Y8B5"/>
<dbReference type="EMBL" id="KN847499">
    <property type="protein sequence ID" value="KIW11231.1"/>
    <property type="molecule type" value="Genomic_DNA"/>
</dbReference>
<dbReference type="Proteomes" id="UP000053328">
    <property type="component" value="Unassembled WGS sequence"/>
</dbReference>
<evidence type="ECO:0008006" key="5">
    <source>
        <dbReference type="Google" id="ProtNLM"/>
    </source>
</evidence>
<evidence type="ECO:0000256" key="1">
    <source>
        <dbReference type="SAM" id="MobiDB-lite"/>
    </source>
</evidence>
<dbReference type="SUPFAM" id="SSF47240">
    <property type="entry name" value="Ferritin-like"/>
    <property type="match status" value="1"/>
</dbReference>
<dbReference type="OrthoDB" id="1001765at2759"/>
<evidence type="ECO:0000256" key="2">
    <source>
        <dbReference type="SAM" id="SignalP"/>
    </source>
</evidence>
<dbReference type="InterPro" id="IPR039254">
    <property type="entry name" value="Rds1"/>
</dbReference>
<protein>
    <recommendedName>
        <fullName evidence="5">Protein rds1</fullName>
    </recommendedName>
</protein>
<proteinExistence type="predicted"/>
<dbReference type="RefSeq" id="XP_016231447.1">
    <property type="nucleotide sequence ID" value="XM_016384845.1"/>
</dbReference>
<dbReference type="CDD" id="cd00657">
    <property type="entry name" value="Ferritin_like"/>
    <property type="match status" value="1"/>
</dbReference>
<feature type="signal peptide" evidence="2">
    <location>
        <begin position="1"/>
        <end position="18"/>
    </location>
</feature>
<dbReference type="Pfam" id="PF13668">
    <property type="entry name" value="Ferritin_2"/>
    <property type="match status" value="1"/>
</dbReference>
<dbReference type="HOGENOM" id="CLU_029630_0_0_1"/>
<keyword evidence="4" id="KW-1185">Reference proteome</keyword>